<evidence type="ECO:0000313" key="4">
    <source>
        <dbReference type="Proteomes" id="UP000011087"/>
    </source>
</evidence>
<protein>
    <submittedName>
        <fullName evidence="2 3">Uncharacterized protein</fullName>
    </submittedName>
</protein>
<dbReference type="PaxDb" id="55529-EKX32554"/>
<dbReference type="KEGG" id="gtt:GUITHDRAFT_148540"/>
<dbReference type="EMBL" id="JH993183">
    <property type="protein sequence ID" value="EKX32554.1"/>
    <property type="molecule type" value="Genomic_DNA"/>
</dbReference>
<reference evidence="2 4" key="1">
    <citation type="journal article" date="2012" name="Nature">
        <title>Algal genomes reveal evolutionary mosaicism and the fate of nucleomorphs.</title>
        <authorList>
            <consortium name="DOE Joint Genome Institute"/>
            <person name="Curtis B.A."/>
            <person name="Tanifuji G."/>
            <person name="Burki F."/>
            <person name="Gruber A."/>
            <person name="Irimia M."/>
            <person name="Maruyama S."/>
            <person name="Arias M.C."/>
            <person name="Ball S.G."/>
            <person name="Gile G.H."/>
            <person name="Hirakawa Y."/>
            <person name="Hopkins J.F."/>
            <person name="Kuo A."/>
            <person name="Rensing S.A."/>
            <person name="Schmutz J."/>
            <person name="Symeonidi A."/>
            <person name="Elias M."/>
            <person name="Eveleigh R.J."/>
            <person name="Herman E.K."/>
            <person name="Klute M.J."/>
            <person name="Nakayama T."/>
            <person name="Obornik M."/>
            <person name="Reyes-Prieto A."/>
            <person name="Armbrust E.V."/>
            <person name="Aves S.J."/>
            <person name="Beiko R.G."/>
            <person name="Coutinho P."/>
            <person name="Dacks J.B."/>
            <person name="Durnford D.G."/>
            <person name="Fast N.M."/>
            <person name="Green B.R."/>
            <person name="Grisdale C.J."/>
            <person name="Hempel F."/>
            <person name="Henrissat B."/>
            <person name="Hoppner M.P."/>
            <person name="Ishida K."/>
            <person name="Kim E."/>
            <person name="Koreny L."/>
            <person name="Kroth P.G."/>
            <person name="Liu Y."/>
            <person name="Malik S.B."/>
            <person name="Maier U.G."/>
            <person name="McRose D."/>
            <person name="Mock T."/>
            <person name="Neilson J.A."/>
            <person name="Onodera N.T."/>
            <person name="Poole A.M."/>
            <person name="Pritham E.J."/>
            <person name="Richards T.A."/>
            <person name="Rocap G."/>
            <person name="Roy S.W."/>
            <person name="Sarai C."/>
            <person name="Schaack S."/>
            <person name="Shirato S."/>
            <person name="Slamovits C.H."/>
            <person name="Spencer D.F."/>
            <person name="Suzuki S."/>
            <person name="Worden A.Z."/>
            <person name="Zauner S."/>
            <person name="Barry K."/>
            <person name="Bell C."/>
            <person name="Bharti A.K."/>
            <person name="Crow J.A."/>
            <person name="Grimwood J."/>
            <person name="Kramer R."/>
            <person name="Lindquist E."/>
            <person name="Lucas S."/>
            <person name="Salamov A."/>
            <person name="McFadden G.I."/>
            <person name="Lane C.E."/>
            <person name="Keeling P.J."/>
            <person name="Gray M.W."/>
            <person name="Grigoriev I.V."/>
            <person name="Archibald J.M."/>
        </authorList>
    </citation>
    <scope>NUCLEOTIDE SEQUENCE</scope>
    <source>
        <strain evidence="2 4">CCMP2712</strain>
    </source>
</reference>
<organism evidence="2">
    <name type="scientific">Guillardia theta (strain CCMP2712)</name>
    <name type="common">Cryptophyte</name>
    <dbReference type="NCBI Taxonomy" id="905079"/>
    <lineage>
        <taxon>Eukaryota</taxon>
        <taxon>Cryptophyceae</taxon>
        <taxon>Pyrenomonadales</taxon>
        <taxon>Geminigeraceae</taxon>
        <taxon>Guillardia</taxon>
    </lineage>
</organism>
<evidence type="ECO:0000313" key="2">
    <source>
        <dbReference type="EMBL" id="EKX32554.1"/>
    </source>
</evidence>
<evidence type="ECO:0000256" key="1">
    <source>
        <dbReference type="SAM" id="MobiDB-lite"/>
    </source>
</evidence>
<accession>L1I9H1</accession>
<dbReference type="HOGENOM" id="CLU_1698858_0_0_1"/>
<evidence type="ECO:0000313" key="3">
    <source>
        <dbReference type="EnsemblProtists" id="EKX32554"/>
    </source>
</evidence>
<dbReference type="AlphaFoldDB" id="L1I9H1"/>
<dbReference type="GeneID" id="17289285"/>
<keyword evidence="4" id="KW-1185">Reference proteome</keyword>
<dbReference type="RefSeq" id="XP_005819534.1">
    <property type="nucleotide sequence ID" value="XM_005819477.1"/>
</dbReference>
<name>L1I9H1_GUITC</name>
<reference evidence="4" key="2">
    <citation type="submission" date="2012-11" db="EMBL/GenBank/DDBJ databases">
        <authorList>
            <person name="Kuo A."/>
            <person name="Curtis B.A."/>
            <person name="Tanifuji G."/>
            <person name="Burki F."/>
            <person name="Gruber A."/>
            <person name="Irimia M."/>
            <person name="Maruyama S."/>
            <person name="Arias M.C."/>
            <person name="Ball S.G."/>
            <person name="Gile G.H."/>
            <person name="Hirakawa Y."/>
            <person name="Hopkins J.F."/>
            <person name="Rensing S.A."/>
            <person name="Schmutz J."/>
            <person name="Symeonidi A."/>
            <person name="Elias M."/>
            <person name="Eveleigh R.J."/>
            <person name="Herman E.K."/>
            <person name="Klute M.J."/>
            <person name="Nakayama T."/>
            <person name="Obornik M."/>
            <person name="Reyes-Prieto A."/>
            <person name="Armbrust E.V."/>
            <person name="Aves S.J."/>
            <person name="Beiko R.G."/>
            <person name="Coutinho P."/>
            <person name="Dacks J.B."/>
            <person name="Durnford D.G."/>
            <person name="Fast N.M."/>
            <person name="Green B.R."/>
            <person name="Grisdale C."/>
            <person name="Hempe F."/>
            <person name="Henrissat B."/>
            <person name="Hoppner M.P."/>
            <person name="Ishida K.-I."/>
            <person name="Kim E."/>
            <person name="Koreny L."/>
            <person name="Kroth P.G."/>
            <person name="Liu Y."/>
            <person name="Malik S.-B."/>
            <person name="Maier U.G."/>
            <person name="McRose D."/>
            <person name="Mock T."/>
            <person name="Neilson J.A."/>
            <person name="Onodera N.T."/>
            <person name="Poole A.M."/>
            <person name="Pritham E.J."/>
            <person name="Richards T.A."/>
            <person name="Rocap G."/>
            <person name="Roy S.W."/>
            <person name="Sarai C."/>
            <person name="Schaack S."/>
            <person name="Shirato S."/>
            <person name="Slamovits C.H."/>
            <person name="Spencer D.F."/>
            <person name="Suzuki S."/>
            <person name="Worden A.Z."/>
            <person name="Zauner S."/>
            <person name="Barry K."/>
            <person name="Bell C."/>
            <person name="Bharti A.K."/>
            <person name="Crow J.A."/>
            <person name="Grimwood J."/>
            <person name="Kramer R."/>
            <person name="Lindquist E."/>
            <person name="Lucas S."/>
            <person name="Salamov A."/>
            <person name="McFadden G.I."/>
            <person name="Lane C.E."/>
            <person name="Keeling P.J."/>
            <person name="Gray M.W."/>
            <person name="Grigoriev I.V."/>
            <person name="Archibald J.M."/>
        </authorList>
    </citation>
    <scope>NUCLEOTIDE SEQUENCE</scope>
    <source>
        <strain evidence="4">CCMP2712</strain>
    </source>
</reference>
<dbReference type="EnsemblProtists" id="EKX32554">
    <property type="protein sequence ID" value="EKX32554"/>
    <property type="gene ID" value="GUITHDRAFT_148540"/>
</dbReference>
<sequence>MCGKCLAETSLARTGDPSRTLVRDTTIDHGDSIAVPPQGVRGHAGRRQSEREGDQGSRQPVRASEEESSSVRFSAAEIWGGSQETLVPAVPPIYFRFPRLSERSLLRLANLACNVSIHLLYSANSRSVEWLEARLKSAQILNVIARVSNPTVYES</sequence>
<gene>
    <name evidence="2" type="ORF">GUITHDRAFT_148540</name>
</gene>
<proteinExistence type="predicted"/>
<dbReference type="Proteomes" id="UP000011087">
    <property type="component" value="Unassembled WGS sequence"/>
</dbReference>
<reference evidence="3" key="3">
    <citation type="submission" date="2015-06" db="UniProtKB">
        <authorList>
            <consortium name="EnsemblProtists"/>
        </authorList>
    </citation>
    <scope>IDENTIFICATION</scope>
</reference>
<feature type="region of interest" description="Disordered" evidence="1">
    <location>
        <begin position="29"/>
        <end position="70"/>
    </location>
</feature>